<keyword evidence="2" id="KW-0540">Nuclease</keyword>
<dbReference type="RefSeq" id="WP_120692528.1">
    <property type="nucleotide sequence ID" value="NZ_RBNH01000008.1"/>
</dbReference>
<accession>A0A3B0FVD9</accession>
<dbReference type="InterPro" id="IPR003870">
    <property type="entry name" value="DUF222"/>
</dbReference>
<dbReference type="CDD" id="cd00085">
    <property type="entry name" value="HNHc"/>
    <property type="match status" value="1"/>
</dbReference>
<proteinExistence type="predicted"/>
<sequence>METSAVIDAGGRAVLATAVASVAGLVDELAGVVARRPDALDGPTPFAGADADPLQDFSEVCLDGLGRVARLEAATAALKVRLVAAYAEAADAIEGPPASAYEATAQEMSRVAEVACMLTIGERAASALLGEAHALTTSLPAALDALQAGTIGWLHARIVVEETTGLTPAAASALEAHFFDADAPKPAGSAAPGDLVPARFRRKVRAWRERHHPESLEERHAKSTADRRVEFSPDRDGMAWLSLYLPGDTALAIWNKSTALARGLQGPDEPRNLSQLRADVAAGLLLGSANQDLGDVPSPKVEVLVTVPVFSLLGLADEPAEVDGLGPVPASLARRLVADGASSLYRVLLDPRDGAPLEIGRTSYRLPEALKRWLKMRDGRCTFPGCSNHSLDNEADHLTAWQRGGTTGISNLGQACPKHHRLKHGSAWTPTPATKHEPPGWISPTGRHYPAEHPDREPPLIPSGCLPVTVSPLEQEISPLEQVILTRLAA</sequence>
<dbReference type="InterPro" id="IPR003615">
    <property type="entry name" value="HNH_nuc"/>
</dbReference>
<evidence type="ECO:0000313" key="2">
    <source>
        <dbReference type="EMBL" id="RKO23789.1"/>
    </source>
</evidence>
<name>A0A3B0FVD9_PSEPS</name>
<evidence type="ECO:0000313" key="3">
    <source>
        <dbReference type="Proteomes" id="UP000273159"/>
    </source>
</evidence>
<reference evidence="3" key="2">
    <citation type="submission" date="2018-10" db="EMBL/GenBank/DDBJ databases">
        <authorList>
            <person name="Wang Y."/>
            <person name="Wang J."/>
            <person name="Yang X."/>
            <person name="Wang Z."/>
            <person name="Huang Y."/>
        </authorList>
    </citation>
    <scope>NUCLEOTIDE SEQUENCE [LARGE SCALE GENOMIC DNA]</scope>
    <source>
        <strain evidence="3">J015</strain>
    </source>
</reference>
<dbReference type="Pfam" id="PF02720">
    <property type="entry name" value="DUF222"/>
    <property type="match status" value="1"/>
</dbReference>
<keyword evidence="2" id="KW-0255">Endonuclease</keyword>
<evidence type="ECO:0000259" key="1">
    <source>
        <dbReference type="SMART" id="SM00507"/>
    </source>
</evidence>
<reference evidence="2 3" key="1">
    <citation type="submission" date="2018-10" db="EMBL/GenBank/DDBJ databases">
        <title>Genome-guide identification and characterization of bacteria that degrade polycyclic aromatic hydrocarbons and resist hexavalent chromium simultaneously.</title>
        <authorList>
            <person name="Feng H."/>
        </authorList>
    </citation>
    <scope>NUCLEOTIDE SEQUENCE [LARGE SCALE GENOMIC DNA]</scope>
    <source>
        <strain evidence="2 3">J015</strain>
    </source>
</reference>
<dbReference type="Proteomes" id="UP000273159">
    <property type="component" value="Unassembled WGS sequence"/>
</dbReference>
<dbReference type="EMBL" id="RBNH01000008">
    <property type="protein sequence ID" value="RKO23789.1"/>
    <property type="molecule type" value="Genomic_DNA"/>
</dbReference>
<dbReference type="AlphaFoldDB" id="A0A3B0FVD9"/>
<organism evidence="2 3">
    <name type="scientific">Pseudarthrobacter phenanthrenivorans</name>
    <name type="common">Arthrobacter phenanthrenivorans</name>
    <dbReference type="NCBI Taxonomy" id="361575"/>
    <lineage>
        <taxon>Bacteria</taxon>
        <taxon>Bacillati</taxon>
        <taxon>Actinomycetota</taxon>
        <taxon>Actinomycetes</taxon>
        <taxon>Micrococcales</taxon>
        <taxon>Micrococcaceae</taxon>
        <taxon>Pseudarthrobacter</taxon>
    </lineage>
</organism>
<gene>
    <name evidence="2" type="ORF">D7Z96_10905</name>
</gene>
<comment type="caution">
    <text evidence="2">The sequence shown here is derived from an EMBL/GenBank/DDBJ whole genome shotgun (WGS) entry which is preliminary data.</text>
</comment>
<dbReference type="Gene3D" id="1.10.30.50">
    <property type="match status" value="1"/>
</dbReference>
<dbReference type="SMART" id="SM00507">
    <property type="entry name" value="HNHc"/>
    <property type="match status" value="1"/>
</dbReference>
<protein>
    <submittedName>
        <fullName evidence="2">HNH endonuclease</fullName>
    </submittedName>
</protein>
<dbReference type="GO" id="GO:0004519">
    <property type="term" value="F:endonuclease activity"/>
    <property type="evidence" value="ECO:0007669"/>
    <property type="project" value="UniProtKB-KW"/>
</dbReference>
<feature type="domain" description="HNH nuclease" evidence="1">
    <location>
        <begin position="369"/>
        <end position="421"/>
    </location>
</feature>
<keyword evidence="2" id="KW-0378">Hydrolase</keyword>